<evidence type="ECO:0000313" key="4">
    <source>
        <dbReference type="EMBL" id="KJW13963.1"/>
    </source>
</evidence>
<dbReference type="InterPro" id="IPR029132">
    <property type="entry name" value="CBAH/NAAA_C"/>
</dbReference>
<dbReference type="Gene3D" id="3.60.60.10">
    <property type="entry name" value="Penicillin V Acylase, Chain A"/>
    <property type="match status" value="1"/>
</dbReference>
<dbReference type="InterPro" id="IPR052193">
    <property type="entry name" value="Peptidase_C59"/>
</dbReference>
<dbReference type="AlphaFoldDB" id="A0A0F3RVA7"/>
<dbReference type="Pfam" id="PF02275">
    <property type="entry name" value="CBAH"/>
    <property type="match status" value="1"/>
</dbReference>
<dbReference type="SUPFAM" id="SSF56235">
    <property type="entry name" value="N-terminal nucleophile aminohydrolases (Ntn hydrolases)"/>
    <property type="match status" value="1"/>
</dbReference>
<evidence type="ECO:0000256" key="1">
    <source>
        <dbReference type="ARBA" id="ARBA00006625"/>
    </source>
</evidence>
<dbReference type="Proteomes" id="UP000033491">
    <property type="component" value="Unassembled WGS sequence"/>
</dbReference>
<feature type="domain" description="Choloylglycine hydrolase/NAAA C-terminal" evidence="3">
    <location>
        <begin position="2"/>
        <end position="310"/>
    </location>
</feature>
<comment type="caution">
    <text evidence="4">The sequence shown here is derived from an EMBL/GenBank/DDBJ whole genome shotgun (WGS) entry which is preliminary data.</text>
</comment>
<protein>
    <submittedName>
        <fullName evidence="4">Penicillin acylase</fullName>
    </submittedName>
</protein>
<evidence type="ECO:0000313" key="5">
    <source>
        <dbReference type="Proteomes" id="UP000033491"/>
    </source>
</evidence>
<reference evidence="4 5" key="1">
    <citation type="submission" date="2015-03" db="EMBL/GenBank/DDBJ databases">
        <authorList>
            <person name="Zheng J."/>
            <person name="Ganezle M."/>
        </authorList>
    </citation>
    <scope>NUCLEOTIDE SEQUENCE [LARGE SCALE GENOMIC DNA]</scope>
    <source>
        <strain evidence="4 5">LP38</strain>
    </source>
</reference>
<dbReference type="InterPro" id="IPR029055">
    <property type="entry name" value="Ntn_hydrolases_N"/>
</dbReference>
<evidence type="ECO:0000256" key="2">
    <source>
        <dbReference type="ARBA" id="ARBA00022801"/>
    </source>
</evidence>
<accession>A0A0F3RVA7</accession>
<keyword evidence="2" id="KW-0378">Hydrolase</keyword>
<proteinExistence type="inferred from homology"/>
<gene>
    <name evidence="4" type="ORF">VC81_00370</name>
</gene>
<evidence type="ECO:0000259" key="3">
    <source>
        <dbReference type="Pfam" id="PF02275"/>
    </source>
</evidence>
<dbReference type="RefSeq" id="WP_045806162.1">
    <property type="nucleotide sequence ID" value="NZ_JZCR01000002.1"/>
</dbReference>
<dbReference type="PANTHER" id="PTHR35527:SF2">
    <property type="entry name" value="HYDROLASE"/>
    <property type="match status" value="1"/>
</dbReference>
<dbReference type="EMBL" id="JZCR01000002">
    <property type="protein sequence ID" value="KJW13963.1"/>
    <property type="molecule type" value="Genomic_DNA"/>
</dbReference>
<dbReference type="PANTHER" id="PTHR35527">
    <property type="entry name" value="CHOLOYLGLYCINE HYDROLASE"/>
    <property type="match status" value="1"/>
</dbReference>
<dbReference type="OrthoDB" id="9794717at2"/>
<comment type="similarity">
    <text evidence="1">Belongs to the peptidase C59 family.</text>
</comment>
<dbReference type="GO" id="GO:0016787">
    <property type="term" value="F:hydrolase activity"/>
    <property type="evidence" value="ECO:0007669"/>
    <property type="project" value="UniProtKB-KW"/>
</dbReference>
<dbReference type="CDD" id="cd00542">
    <property type="entry name" value="Ntn_PVA"/>
    <property type="match status" value="1"/>
</dbReference>
<name>A0A0F3RVA7_9LACO</name>
<sequence>MCTSLTLANQRGDHFLARTMDFGTDFQARIMVMPRNRTVQGDAGTFTTQYGFVGAGRKLDHEMFTDGVNECGVGIGALYFPGHASYLEDTPADMLGLAPQDFVAWVLGNITSVADLRKKVGQIQLINVPAALINVVPPLHFIISDATGTTAVLEPEGGELHLIDDPVGVMTNSPNLSWHLQHLSTYSTLTNQERPTHALMDYTPTTQGPGTGAVGLPGDYTSMSRFVKTVFTKEYATPATDMPSTLNLLQDILNGVTIPKGVKIQEDGQSDYTQYRGYMNLTAHTYYMDLYENQILQKVALTDDLLDHLEEPVEYPMSRQVYVRDLTADQVSTEE</sequence>
<dbReference type="PATRIC" id="fig|216463.3.peg.1055"/>
<organism evidence="4 5">
    <name type="scientific">Levilactobacillus spicheri</name>
    <dbReference type="NCBI Taxonomy" id="216463"/>
    <lineage>
        <taxon>Bacteria</taxon>
        <taxon>Bacillati</taxon>
        <taxon>Bacillota</taxon>
        <taxon>Bacilli</taxon>
        <taxon>Lactobacillales</taxon>
        <taxon>Lactobacillaceae</taxon>
        <taxon>Levilactobacillus</taxon>
    </lineage>
</organism>